<name>A0A1S6K895_9DINO</name>
<evidence type="ECO:0000259" key="4">
    <source>
        <dbReference type="PROSITE" id="PS52004"/>
    </source>
</evidence>
<dbReference type="GO" id="GO:0006633">
    <property type="term" value="P:fatty acid biosynthetic process"/>
    <property type="evidence" value="ECO:0007669"/>
    <property type="project" value="TreeGrafter"/>
</dbReference>
<dbReference type="AlphaFoldDB" id="A0A1S6K895"/>
<sequence length="1165" mass="126675">MAEGGELARPPDGADYDVNWATTLSSQVLAKAVAETIFAKGHCVIQMSEPEDQWDSAMEAVGSRTDWTLPKPEFEEAYLGRGARSQVVWLSDSDVARPTETGPNPLWHYTQCIKTLGYILINAVPDILCFTPGTRISGLLMRTPLEDSDDFLLSSQEPLSEEEVRAGWVEKHLDFVQRRRLCMMYLAGSSSGIVELHPKPGLGEEAIALSLAKGKLLVFRHDLMSYSYFPNSTDNLAFQAWFMEEPQLLSLGSLEGDQASLEAVFGGPPQPPDEQVHIMSGMCRFPGRANRLQGHWAMLCQQTDTFREIPLLRWDMSLYFTSESGQFATAGKSVQKHSGLLEEKELMQFDNTFFNIEARAAAAMAPAHRLLLETSFELLFLTGYTRKSLVGCPLHVYCGSVDIDWEQFRGYDDKEGWLKAGSTVGGVGSANHICYRLGLRGPATNVDTACSASLVSANLLHAAVKKTLHSGEFSTGMSIGFNTILSPWPYIGMSAAGMVGRAGRCMTFNESANGFARGEGCGGLTVKTSTELEATQNRLGCYMSSYVNQDGRSASLTAPNGPSQQACIRGSLLSADLVPSDLLQTENHGTGTALGDPIETGSIARVFQKFPTLLPVTSCKTLTGHLECSAGSVSLLKTLMSLLHSTVTSNNHLRVLNSHMVDEGFPGVYPNATIEIPGQHNVIGMNAFGFGGTNSRAEVWAQGRNVRSPKEIVSRGLRGLRVDFLGPGALLPKELQRLDCVAVTCPRCGGEMCWLCSAALVGRTGKHHCVAVREEFASYELCSDCYAGGFQVQAIVAEEEQAAVYGQRVYLASTCNAWSDYEEMEEMRSGLYVGSLTLGDLGVERFHLVVDRDPDRAIVPPAAGAGRAGRAAGPRRAAGRSWLVDGRMDGAPPGTVYEVSFEWTGTVQRVSWRATTRMREANQHNYSLARRSKDWKPEAMTRSAEEPDLWEWQGALADSGPTELEFHVLRDGDTAQALYPLRARAADDEVPVMGPDEGGRERGWLLQVPTGQVPTVSLRIQRGEVTVSAGVKAPEQAASLGHLSIWRNLAQGPRNIYFLVGSWGGFQLSIMTPDESDPAVHRCRFSIGPGCQEEFHVVANASASLSLFPPYGRAQPGESLLCGPGENKDGFMWAVHGVCGQLMEATLNFSAEDCRSMLSCCPCEA</sequence>
<proteinExistence type="inferred from homology"/>
<dbReference type="PANTHER" id="PTHR43775">
    <property type="entry name" value="FATTY ACID SYNTHASE"/>
    <property type="match status" value="1"/>
</dbReference>
<keyword evidence="3" id="KW-0808">Transferase</keyword>
<dbReference type="InterPro" id="IPR050091">
    <property type="entry name" value="PKS_NRPS_Biosynth_Enz"/>
</dbReference>
<evidence type="ECO:0000313" key="5">
    <source>
        <dbReference type="EMBL" id="AQS99311.1"/>
    </source>
</evidence>
<comment type="similarity">
    <text evidence="3">Belongs to the thiolase-like superfamily. Beta-ketoacyl-ACP synthases family.</text>
</comment>
<dbReference type="InterPro" id="IPR014031">
    <property type="entry name" value="Ketoacyl_synth_C"/>
</dbReference>
<feature type="domain" description="Ketosynthase family 3 (KS3)" evidence="4">
    <location>
        <begin position="273"/>
        <end position="701"/>
    </location>
</feature>
<dbReference type="PROSITE" id="PS52004">
    <property type="entry name" value="KS3_2"/>
    <property type="match status" value="1"/>
</dbReference>
<evidence type="ECO:0000256" key="1">
    <source>
        <dbReference type="ARBA" id="ARBA00022450"/>
    </source>
</evidence>
<reference evidence="5" key="1">
    <citation type="journal article" date="2017" name="J. Eukaryot. Microbiol.">
        <title>Role of Modular Polyketide Synthases in the Production of Polyether Ladder Compounds in Ciguatoxin-producing Gambierdiscus polynesiensis and G.excentricus (Dinophyceae).</title>
        <authorList>
            <person name="Kohli G.S."/>
            <person name="Campbell K."/>
            <person name="John U."/>
            <person name="Smith K.F."/>
            <person name="Fraga S."/>
            <person name="Rhodes L.L."/>
            <person name="Murray S.A."/>
        </authorList>
    </citation>
    <scope>NUCLEOTIDE SEQUENCE</scope>
    <source>
        <strain evidence="5">Contig_57279</strain>
    </source>
</reference>
<keyword evidence="1" id="KW-0596">Phosphopantetheine</keyword>
<keyword evidence="2" id="KW-0597">Phosphoprotein</keyword>
<dbReference type="SUPFAM" id="SSF53901">
    <property type="entry name" value="Thiolase-like"/>
    <property type="match status" value="1"/>
</dbReference>
<dbReference type="GO" id="GO:0004312">
    <property type="term" value="F:fatty acid synthase activity"/>
    <property type="evidence" value="ECO:0007669"/>
    <property type="project" value="TreeGrafter"/>
</dbReference>
<protein>
    <submittedName>
        <fullName evidence="5">Type I polyketide synthase</fullName>
    </submittedName>
</protein>
<dbReference type="CDD" id="cd00833">
    <property type="entry name" value="PKS"/>
    <property type="match status" value="1"/>
</dbReference>
<dbReference type="NCBIfam" id="TIGR04556">
    <property type="entry name" value="PKS_assoc"/>
    <property type="match status" value="1"/>
</dbReference>
<accession>A0A1S6K895</accession>
<dbReference type="PANTHER" id="PTHR43775:SF37">
    <property type="entry name" value="SI:DKEY-61P9.11"/>
    <property type="match status" value="1"/>
</dbReference>
<dbReference type="InterPro" id="IPR030834">
    <property type="entry name" value="PKS_assoc_dom"/>
</dbReference>
<evidence type="ECO:0000256" key="3">
    <source>
        <dbReference type="RuleBase" id="RU003694"/>
    </source>
</evidence>
<dbReference type="Gene3D" id="3.40.47.10">
    <property type="match status" value="1"/>
</dbReference>
<dbReference type="Pfam" id="PF02801">
    <property type="entry name" value="Ketoacyl-synt_C"/>
    <property type="match status" value="1"/>
</dbReference>
<dbReference type="InterPro" id="IPR014030">
    <property type="entry name" value="Ketoacyl_synth_N"/>
</dbReference>
<dbReference type="InterPro" id="IPR020841">
    <property type="entry name" value="PKS_Beta-ketoAc_synthase_dom"/>
</dbReference>
<dbReference type="Pfam" id="PF00109">
    <property type="entry name" value="ketoacyl-synt"/>
    <property type="match status" value="1"/>
</dbReference>
<evidence type="ECO:0000256" key="2">
    <source>
        <dbReference type="ARBA" id="ARBA00022553"/>
    </source>
</evidence>
<dbReference type="InterPro" id="IPR016039">
    <property type="entry name" value="Thiolase-like"/>
</dbReference>
<dbReference type="EMBL" id="KX395893">
    <property type="protein sequence ID" value="AQS99311.1"/>
    <property type="molecule type" value="Transcribed_RNA"/>
</dbReference>
<dbReference type="SMART" id="SM00825">
    <property type="entry name" value="PKS_KS"/>
    <property type="match status" value="1"/>
</dbReference>
<organism evidence="5">
    <name type="scientific">Gambierdiscus excentricus</name>
    <dbReference type="NCBI Taxonomy" id="986170"/>
    <lineage>
        <taxon>Eukaryota</taxon>
        <taxon>Sar</taxon>
        <taxon>Alveolata</taxon>
        <taxon>Dinophyceae</taxon>
        <taxon>Gonyaulacales</taxon>
        <taxon>Pyrocystaceae</taxon>
        <taxon>Gambierdiscus</taxon>
    </lineage>
</organism>